<name>A0AAW0XUR0_CHEQU</name>
<dbReference type="AlphaFoldDB" id="A0AAW0XUR0"/>
<evidence type="ECO:0000313" key="5">
    <source>
        <dbReference type="EMBL" id="KAK8744204.1"/>
    </source>
</evidence>
<dbReference type="Pfam" id="PF08840">
    <property type="entry name" value="BAAT_C"/>
    <property type="match status" value="1"/>
</dbReference>
<dbReference type="PIRSF" id="PIRSF016521">
    <property type="entry name" value="Acyl-CoA_hydro"/>
    <property type="match status" value="1"/>
</dbReference>
<feature type="active site" description="Charge relay system" evidence="2">
    <location>
        <position position="339"/>
    </location>
</feature>
<feature type="domain" description="BAAT/Acyl-CoA thioester hydrolase C-terminal" evidence="4">
    <location>
        <begin position="219"/>
        <end position="424"/>
    </location>
</feature>
<dbReference type="FunFam" id="3.40.50.1820:FF:000024">
    <property type="entry name" value="acyl-coenzyme A thioesterase 4"/>
    <property type="match status" value="1"/>
</dbReference>
<dbReference type="InterPro" id="IPR006862">
    <property type="entry name" value="Thio_Ohase/aa_AcTrfase"/>
</dbReference>
<comment type="caution">
    <text evidence="5">The sequence shown here is derived from an EMBL/GenBank/DDBJ whole genome shotgun (WGS) entry which is preliminary data.</text>
</comment>
<comment type="similarity">
    <text evidence="1">Belongs to the C/M/P thioester hydrolase family.</text>
</comment>
<evidence type="ECO:0000256" key="1">
    <source>
        <dbReference type="ARBA" id="ARBA00006538"/>
    </source>
</evidence>
<dbReference type="Proteomes" id="UP001445076">
    <property type="component" value="Unassembled WGS sequence"/>
</dbReference>
<dbReference type="InterPro" id="IPR042490">
    <property type="entry name" value="Thio_Ohase/BAAT_N"/>
</dbReference>
<organism evidence="5 6">
    <name type="scientific">Cherax quadricarinatus</name>
    <name type="common">Australian red claw crayfish</name>
    <dbReference type="NCBI Taxonomy" id="27406"/>
    <lineage>
        <taxon>Eukaryota</taxon>
        <taxon>Metazoa</taxon>
        <taxon>Ecdysozoa</taxon>
        <taxon>Arthropoda</taxon>
        <taxon>Crustacea</taxon>
        <taxon>Multicrustacea</taxon>
        <taxon>Malacostraca</taxon>
        <taxon>Eumalacostraca</taxon>
        <taxon>Eucarida</taxon>
        <taxon>Decapoda</taxon>
        <taxon>Pleocyemata</taxon>
        <taxon>Astacidea</taxon>
        <taxon>Parastacoidea</taxon>
        <taxon>Parastacidae</taxon>
        <taxon>Cherax</taxon>
    </lineage>
</organism>
<evidence type="ECO:0000259" key="4">
    <source>
        <dbReference type="Pfam" id="PF08840"/>
    </source>
</evidence>
<reference evidence="5 6" key="1">
    <citation type="journal article" date="2024" name="BMC Genomics">
        <title>Genome assembly of redclaw crayfish (Cherax quadricarinatus) provides insights into its immune adaptation and hypoxia tolerance.</title>
        <authorList>
            <person name="Liu Z."/>
            <person name="Zheng J."/>
            <person name="Li H."/>
            <person name="Fang K."/>
            <person name="Wang S."/>
            <person name="He J."/>
            <person name="Zhou D."/>
            <person name="Weng S."/>
            <person name="Chi M."/>
            <person name="Gu Z."/>
            <person name="He J."/>
            <person name="Li F."/>
            <person name="Wang M."/>
        </authorList>
    </citation>
    <scope>NUCLEOTIDE SEQUENCE [LARGE SCALE GENOMIC DNA]</scope>
    <source>
        <strain evidence="5">ZL_2023a</strain>
    </source>
</reference>
<dbReference type="InterPro" id="IPR029058">
    <property type="entry name" value="AB_hydrolase_fold"/>
</dbReference>
<dbReference type="Pfam" id="PF04775">
    <property type="entry name" value="Bile_Hydr_Trans"/>
    <property type="match status" value="1"/>
</dbReference>
<keyword evidence="6" id="KW-1185">Reference proteome</keyword>
<dbReference type="Gene3D" id="2.60.40.2240">
    <property type="entry name" value="Acyl-CoA thioester hydrolase/BAAT N-terminal domain"/>
    <property type="match status" value="1"/>
</dbReference>
<evidence type="ECO:0000256" key="2">
    <source>
        <dbReference type="PIRSR" id="PIRSR016521-1"/>
    </source>
</evidence>
<feature type="active site" description="Charge relay system" evidence="2">
    <location>
        <position position="373"/>
    </location>
</feature>
<accession>A0AAW0XUR0</accession>
<dbReference type="PANTHER" id="PTHR10824:SF4">
    <property type="entry name" value="ACYL-COENZYME A THIOESTERASE 1-LIKE"/>
    <property type="match status" value="1"/>
</dbReference>
<dbReference type="GO" id="GO:0006631">
    <property type="term" value="P:fatty acid metabolic process"/>
    <property type="evidence" value="ECO:0007669"/>
    <property type="project" value="TreeGrafter"/>
</dbReference>
<proteinExistence type="inferred from homology"/>
<dbReference type="GO" id="GO:0006637">
    <property type="term" value="P:acyl-CoA metabolic process"/>
    <property type="evidence" value="ECO:0007669"/>
    <property type="project" value="InterPro"/>
</dbReference>
<protein>
    <submittedName>
        <fullName evidence="5">Uncharacterized protein</fullName>
    </submittedName>
</protein>
<sequence length="430" mass="47540">ATSQVTANVELSVEPISCLHDEPVRIRVFGLSPGEDVTLQAFMEDYKGVGFISYAHYRANSCGMVDAATMESLGGHFKGIFPMGLIGSLLPAHTEQKFTRFFKKDPQNPNVVKVTAYKGHLGKEALCSTDVGEPLATITHLRHYVAPGVQRIPVHYKKVRGCLFLPPGDGPFPGVIDLFGSAGGLLEYRSAQLASRGFASLALAFFAYDDLPEYLEELNISYFEEAVEFLLKHDKVVKPHVGSIGVSKGGDLVLSLATFIPEVKAAVCINGSCANTQSSLHLHDRTIPGLDFDISKVKIDDDGVLDMYEAWEDPLDYPETLIPIEKADAHFLFLVGCEDRNGKSETYADQATERLRKAGRKNYEVHRYTHAGHLIEPPYSPSCYASYHKVIRMSVLWGGEPMFHQMAQVHAWNSTLAFLHKHLSFPKGKL</sequence>
<dbReference type="GO" id="GO:0047617">
    <property type="term" value="F:fatty acyl-CoA hydrolase activity"/>
    <property type="evidence" value="ECO:0007669"/>
    <property type="project" value="TreeGrafter"/>
</dbReference>
<dbReference type="Gene3D" id="3.40.50.1820">
    <property type="entry name" value="alpha/beta hydrolase"/>
    <property type="match status" value="1"/>
</dbReference>
<gene>
    <name evidence="5" type="ORF">OTU49_001052</name>
</gene>
<dbReference type="PANTHER" id="PTHR10824">
    <property type="entry name" value="ACYL-COENZYME A THIOESTERASE-RELATED"/>
    <property type="match status" value="1"/>
</dbReference>
<dbReference type="SUPFAM" id="SSF53474">
    <property type="entry name" value="alpha/beta-Hydrolases"/>
    <property type="match status" value="1"/>
</dbReference>
<dbReference type="InterPro" id="IPR014940">
    <property type="entry name" value="BAAT_C"/>
</dbReference>
<evidence type="ECO:0000259" key="3">
    <source>
        <dbReference type="Pfam" id="PF04775"/>
    </source>
</evidence>
<feature type="active site" description="Charge relay system" evidence="2">
    <location>
        <position position="247"/>
    </location>
</feature>
<dbReference type="EMBL" id="JARKIK010000023">
    <property type="protein sequence ID" value="KAK8744204.1"/>
    <property type="molecule type" value="Genomic_DNA"/>
</dbReference>
<feature type="non-terminal residue" evidence="5">
    <location>
        <position position="1"/>
    </location>
</feature>
<dbReference type="InterPro" id="IPR016662">
    <property type="entry name" value="Acyl-CoA_thioEstase_long-chain"/>
</dbReference>
<feature type="domain" description="Acyl-CoA thioester hydrolase/bile acid-CoA amino acid N-acetyltransferase" evidence="3">
    <location>
        <begin position="21"/>
        <end position="155"/>
    </location>
</feature>
<evidence type="ECO:0000313" key="6">
    <source>
        <dbReference type="Proteomes" id="UP001445076"/>
    </source>
</evidence>